<feature type="transmembrane region" description="Helical" evidence="1">
    <location>
        <begin position="12"/>
        <end position="28"/>
    </location>
</feature>
<evidence type="ECO:0000256" key="1">
    <source>
        <dbReference type="SAM" id="Phobius"/>
    </source>
</evidence>
<gene>
    <name evidence="2" type="ORF">ACCI49_15595</name>
</gene>
<proteinExistence type="predicted"/>
<dbReference type="InterPro" id="IPR021762">
    <property type="entry name" value="DUF3325"/>
</dbReference>
<organism evidence="2 3">
    <name type="scientific">Microbulbifer epialgicus</name>
    <dbReference type="NCBI Taxonomy" id="393907"/>
    <lineage>
        <taxon>Bacteria</taxon>
        <taxon>Pseudomonadati</taxon>
        <taxon>Pseudomonadota</taxon>
        <taxon>Gammaproteobacteria</taxon>
        <taxon>Cellvibrionales</taxon>
        <taxon>Microbulbiferaceae</taxon>
        <taxon>Microbulbifer</taxon>
    </lineage>
</organism>
<dbReference type="RefSeq" id="WP_371840003.1">
    <property type="nucleotide sequence ID" value="NZ_JBGMEK010000038.1"/>
</dbReference>
<dbReference type="Pfam" id="PF11804">
    <property type="entry name" value="DUF3325"/>
    <property type="match status" value="1"/>
</dbReference>
<comment type="caution">
    <text evidence="2">The sequence shown here is derived from an EMBL/GenBank/DDBJ whole genome shotgun (WGS) entry which is preliminary data.</text>
</comment>
<dbReference type="Proteomes" id="UP001569428">
    <property type="component" value="Unassembled WGS sequence"/>
</dbReference>
<keyword evidence="1" id="KW-0472">Membrane</keyword>
<dbReference type="EMBL" id="JBGMEK010000038">
    <property type="protein sequence ID" value="MFA0812337.1"/>
    <property type="molecule type" value="Genomic_DNA"/>
</dbReference>
<keyword evidence="3" id="KW-1185">Reference proteome</keyword>
<feature type="transmembrane region" description="Helical" evidence="1">
    <location>
        <begin position="34"/>
        <end position="54"/>
    </location>
</feature>
<keyword evidence="1" id="KW-0812">Transmembrane</keyword>
<evidence type="ECO:0000313" key="3">
    <source>
        <dbReference type="Proteomes" id="UP001569428"/>
    </source>
</evidence>
<accession>A0ABV4P201</accession>
<reference evidence="2 3" key="1">
    <citation type="submission" date="2024-08" db="EMBL/GenBank/DDBJ databases">
        <authorList>
            <person name="Ishaq N."/>
        </authorList>
    </citation>
    <scope>NUCLEOTIDE SEQUENCE [LARGE SCALE GENOMIC DNA]</scope>
    <source>
        <strain evidence="2 3">DSM 18651</strain>
    </source>
</reference>
<protein>
    <submittedName>
        <fullName evidence="2">DUF3325 family protein</fullName>
    </submittedName>
</protein>
<keyword evidence="1" id="KW-1133">Transmembrane helix</keyword>
<evidence type="ECO:0000313" key="2">
    <source>
        <dbReference type="EMBL" id="MFA0812337.1"/>
    </source>
</evidence>
<sequence length="81" mass="9349">MQLKNFHRLEKVTWWVFLLSAIPYGFLYGWEVGITIWLCAAMFCALILALLAPIKPVWLRRYMPLSILGLVILEQALLTIG</sequence>
<name>A0ABV4P201_9GAMM</name>